<dbReference type="GO" id="GO:0006508">
    <property type="term" value="P:proteolysis"/>
    <property type="evidence" value="ECO:0007669"/>
    <property type="project" value="UniProtKB-KW"/>
</dbReference>
<dbReference type="PANTHER" id="PTHR10188">
    <property type="entry name" value="L-ASPARAGINASE"/>
    <property type="match status" value="1"/>
</dbReference>
<comment type="caution">
    <text evidence="8">The sequence shown here is derived from an EMBL/GenBank/DDBJ whole genome shotgun (WGS) entry which is preliminary data.</text>
</comment>
<dbReference type="FunFam" id="3.60.20.30:FF:000001">
    <property type="entry name" value="Isoaspartyl peptidase/L-asparaginase"/>
    <property type="match status" value="1"/>
</dbReference>
<accession>A0A7V1LNN3</accession>
<feature type="binding site" evidence="6">
    <location>
        <begin position="220"/>
        <end position="223"/>
    </location>
    <ligand>
        <name>substrate</name>
    </ligand>
</feature>
<protein>
    <recommendedName>
        <fullName evidence="4">Isoaspartyl peptidase</fullName>
    </recommendedName>
</protein>
<proteinExistence type="predicted"/>
<keyword evidence="3" id="KW-0068">Autocatalytic cleavage</keyword>
<dbReference type="GO" id="GO:0008233">
    <property type="term" value="F:peptidase activity"/>
    <property type="evidence" value="ECO:0007669"/>
    <property type="project" value="UniProtKB-KW"/>
</dbReference>
<dbReference type="SUPFAM" id="SSF56235">
    <property type="entry name" value="N-terminal nucleophile aminohydrolases (Ntn hydrolases)"/>
    <property type="match status" value="1"/>
</dbReference>
<feature type="site" description="Cleavage; by autolysis" evidence="7">
    <location>
        <begin position="168"/>
        <end position="169"/>
    </location>
</feature>
<evidence type="ECO:0000256" key="2">
    <source>
        <dbReference type="ARBA" id="ARBA00022801"/>
    </source>
</evidence>
<evidence type="ECO:0000256" key="5">
    <source>
        <dbReference type="PIRSR" id="PIRSR600246-1"/>
    </source>
</evidence>
<dbReference type="GO" id="GO:0005737">
    <property type="term" value="C:cytoplasm"/>
    <property type="evidence" value="ECO:0007669"/>
    <property type="project" value="TreeGrafter"/>
</dbReference>
<sequence>MRASIIVHGGAWDIPSALHKAHEEGMARALKTGQKKLAETDDAHRACLAVLTVLENEPVFDAGTGSFLNAGGEVEMDAGIMKGEDLSAGAVAALKNIRNPILVAEAVRVHTQHVLLAGQGAYDFAREQGFKRVETEALLTGREKERYRILKERGKVRIKSFFEKKPSDTVGAVVMDSHGRMTAGTTTGGTPHKMAGRVGDVPVPGSGFYADNRYGAVSVTGWGEGILRAGLAMRAMRALESGAGAAEAAGEALRFLEERIKGEAGIIVLDARGRAGFDFNTPYMAVGYATVDNMEYATVLGEGTSGSK</sequence>
<feature type="binding site" evidence="6">
    <location>
        <begin position="197"/>
        <end position="200"/>
    </location>
    <ligand>
        <name>substrate</name>
    </ligand>
</feature>
<feature type="active site" description="Nucleophile" evidence="5">
    <location>
        <position position="169"/>
    </location>
</feature>
<dbReference type="GO" id="GO:0016811">
    <property type="term" value="F:hydrolase activity, acting on carbon-nitrogen (but not peptide) bonds, in linear amides"/>
    <property type="evidence" value="ECO:0007669"/>
    <property type="project" value="UniProtKB-ARBA"/>
</dbReference>
<evidence type="ECO:0000313" key="8">
    <source>
        <dbReference type="EMBL" id="HED11364.1"/>
    </source>
</evidence>
<dbReference type="Gene3D" id="3.60.20.30">
    <property type="entry name" value="(Glycosyl)asparaginase"/>
    <property type="match status" value="1"/>
</dbReference>
<gene>
    <name evidence="8" type="ORF">ENJ10_11800</name>
</gene>
<keyword evidence="1" id="KW-0645">Protease</keyword>
<dbReference type="AlphaFoldDB" id="A0A7V1LNN3"/>
<evidence type="ECO:0000256" key="1">
    <source>
        <dbReference type="ARBA" id="ARBA00022670"/>
    </source>
</evidence>
<dbReference type="EMBL" id="DRLD01000328">
    <property type="protein sequence ID" value="HED11364.1"/>
    <property type="molecule type" value="Genomic_DNA"/>
</dbReference>
<name>A0A7V1LNN3_CALAY</name>
<organism evidence="8">
    <name type="scientific">Caldithrix abyssi</name>
    <dbReference type="NCBI Taxonomy" id="187145"/>
    <lineage>
        <taxon>Bacteria</taxon>
        <taxon>Pseudomonadati</taxon>
        <taxon>Calditrichota</taxon>
        <taxon>Calditrichia</taxon>
        <taxon>Calditrichales</taxon>
        <taxon>Calditrichaceae</taxon>
        <taxon>Caldithrix</taxon>
    </lineage>
</organism>
<dbReference type="Proteomes" id="UP000886005">
    <property type="component" value="Unassembled WGS sequence"/>
</dbReference>
<dbReference type="Pfam" id="PF01112">
    <property type="entry name" value="Asparaginase_2"/>
    <property type="match status" value="1"/>
</dbReference>
<dbReference type="InterPro" id="IPR029055">
    <property type="entry name" value="Ntn_hydrolases_N"/>
</dbReference>
<dbReference type="PANTHER" id="PTHR10188:SF6">
    <property type="entry name" value="N(4)-(BETA-N-ACETYLGLUCOSAMINYL)-L-ASPARAGINASE"/>
    <property type="match status" value="1"/>
</dbReference>
<reference evidence="8" key="1">
    <citation type="journal article" date="2020" name="mSystems">
        <title>Genome- and Community-Level Interaction Insights into Carbon Utilization and Element Cycling Functions of Hydrothermarchaeota in Hydrothermal Sediment.</title>
        <authorList>
            <person name="Zhou Z."/>
            <person name="Liu Y."/>
            <person name="Xu W."/>
            <person name="Pan J."/>
            <person name="Luo Z.H."/>
            <person name="Li M."/>
        </authorList>
    </citation>
    <scope>NUCLEOTIDE SEQUENCE [LARGE SCALE GENOMIC DNA]</scope>
    <source>
        <strain evidence="8">HyVt-456</strain>
    </source>
</reference>
<evidence type="ECO:0000256" key="7">
    <source>
        <dbReference type="PIRSR" id="PIRSR600246-3"/>
    </source>
</evidence>
<evidence type="ECO:0000256" key="6">
    <source>
        <dbReference type="PIRSR" id="PIRSR600246-2"/>
    </source>
</evidence>
<dbReference type="InterPro" id="IPR000246">
    <property type="entry name" value="Peptidase_T2"/>
</dbReference>
<keyword evidence="2" id="KW-0378">Hydrolase</keyword>
<evidence type="ECO:0000256" key="3">
    <source>
        <dbReference type="ARBA" id="ARBA00022813"/>
    </source>
</evidence>
<evidence type="ECO:0000256" key="4">
    <source>
        <dbReference type="ARBA" id="ARBA00069124"/>
    </source>
</evidence>